<feature type="domain" description="ABC transporter" evidence="5">
    <location>
        <begin position="326"/>
        <end position="556"/>
    </location>
</feature>
<evidence type="ECO:0000313" key="7">
    <source>
        <dbReference type="Proteomes" id="UP001597297"/>
    </source>
</evidence>
<keyword evidence="2 6" id="KW-0067">ATP-binding</keyword>
<dbReference type="CDD" id="cd03221">
    <property type="entry name" value="ABCF_EF-3"/>
    <property type="match status" value="2"/>
</dbReference>
<organism evidence="6 7">
    <name type="scientific">Rubritalea spongiae</name>
    <dbReference type="NCBI Taxonomy" id="430797"/>
    <lineage>
        <taxon>Bacteria</taxon>
        <taxon>Pseudomonadati</taxon>
        <taxon>Verrucomicrobiota</taxon>
        <taxon>Verrucomicrobiia</taxon>
        <taxon>Verrucomicrobiales</taxon>
        <taxon>Rubritaleaceae</taxon>
        <taxon>Rubritalea</taxon>
    </lineage>
</organism>
<dbReference type="SMART" id="SM00382">
    <property type="entry name" value="AAA"/>
    <property type="match status" value="2"/>
</dbReference>
<dbReference type="Proteomes" id="UP001597297">
    <property type="component" value="Unassembled WGS sequence"/>
</dbReference>
<keyword evidence="1" id="KW-0547">Nucleotide-binding</keyword>
<dbReference type="Pfam" id="PF16326">
    <property type="entry name" value="ABC_tran_CTD"/>
    <property type="match status" value="1"/>
</dbReference>
<dbReference type="SUPFAM" id="SSF52540">
    <property type="entry name" value="P-loop containing nucleoside triphosphate hydrolases"/>
    <property type="match status" value="2"/>
</dbReference>
<feature type="region of interest" description="Disordered" evidence="4">
    <location>
        <begin position="541"/>
        <end position="583"/>
    </location>
</feature>
<evidence type="ECO:0000256" key="1">
    <source>
        <dbReference type="ARBA" id="ARBA00022741"/>
    </source>
</evidence>
<feature type="compositionally biased region" description="Low complexity" evidence="4">
    <location>
        <begin position="551"/>
        <end position="560"/>
    </location>
</feature>
<dbReference type="EMBL" id="JBHUJC010000019">
    <property type="protein sequence ID" value="MFD2276089.1"/>
    <property type="molecule type" value="Genomic_DNA"/>
</dbReference>
<dbReference type="InterPro" id="IPR037118">
    <property type="entry name" value="Val-tRNA_synth_C_sf"/>
</dbReference>
<dbReference type="Pfam" id="PF00005">
    <property type="entry name" value="ABC_tran"/>
    <property type="match status" value="2"/>
</dbReference>
<proteinExistence type="predicted"/>
<comment type="caution">
    <text evidence="6">The sequence shown here is derived from an EMBL/GenBank/DDBJ whole genome shotgun (WGS) entry which is preliminary data.</text>
</comment>
<reference evidence="7" key="1">
    <citation type="journal article" date="2019" name="Int. J. Syst. Evol. Microbiol.">
        <title>The Global Catalogue of Microorganisms (GCM) 10K type strain sequencing project: providing services to taxonomists for standard genome sequencing and annotation.</title>
        <authorList>
            <consortium name="The Broad Institute Genomics Platform"/>
            <consortium name="The Broad Institute Genome Sequencing Center for Infectious Disease"/>
            <person name="Wu L."/>
            <person name="Ma J."/>
        </authorList>
    </citation>
    <scope>NUCLEOTIDE SEQUENCE [LARGE SCALE GENOMIC DNA]</scope>
    <source>
        <strain evidence="7">JCM 16545</strain>
    </source>
</reference>
<evidence type="ECO:0000313" key="6">
    <source>
        <dbReference type="EMBL" id="MFD2276089.1"/>
    </source>
</evidence>
<sequence>MLAIKKLRVEFGARVVFKDLSFSILPKERISFAGHNGAGKSTLMKCLGGVLEPNGGGISKPKDCKIGYLPQEGIHIKGISLWDETESAFGEATSIQKQIDTLSEQLNEMDSSSEEYLELLYKIGDLDIALEKFDPNTIKPRVESVLTGLGFKRSDFTRDCGEFSGGWQMRIAMAKLFLQEPDVLLLDEPTNHLDIDSQTWMEQYLFNYSGAIVIISHDLSLLDALTTRTIAFAHGRAEEYAGNYSFYMRESKLRKEIQLKAYQAQQKEIEKTKQFIERFRAKASKASQAQSRLKQLEKIELIEIEQEDAVMSFTFPSPPPSGQSVAKLENASKAYGKLQIFKDFNFEVERGERLAIVGPNGAGKSTFCRLITGQEDPDEGLYTLGQKSKISFFSQNHADELDPNKTVLETCQAVASRENAPLVRNILGCFLFRGDDVFKKVGVLSGGERSRVALVCMLIQPANFLILDEPTNHLDVQSQAVLQNALQEYPGAYLIVSHNRSFLDPIVTKTIEFRPGEEPAIYHGNVTYYLDKKVDEKQAAKGLSKLPSTEQAAAPAQAAASKGPKISRKEQRKIDAENRQKRNKVLKPLQEEFATLEKAISEIETKQAQLTEFMSKPETLADPNKTQECTESYAKLTNQLDQAYSRWSELSEEIEQLETSLATTN</sequence>
<dbReference type="PROSITE" id="PS00211">
    <property type="entry name" value="ABC_TRANSPORTER_1"/>
    <property type="match status" value="2"/>
</dbReference>
<dbReference type="InterPro" id="IPR032781">
    <property type="entry name" value="ABC_tran_Xtn"/>
</dbReference>
<gene>
    <name evidence="6" type="ORF">ACFSQZ_06390</name>
</gene>
<feature type="compositionally biased region" description="Basic and acidic residues" evidence="4">
    <location>
        <begin position="567"/>
        <end position="580"/>
    </location>
</feature>
<dbReference type="InterPro" id="IPR027417">
    <property type="entry name" value="P-loop_NTPase"/>
</dbReference>
<protein>
    <submittedName>
        <fullName evidence="6">ABC-F family ATP-binding cassette domain-containing protein</fullName>
    </submittedName>
</protein>
<evidence type="ECO:0000256" key="2">
    <source>
        <dbReference type="ARBA" id="ARBA00022840"/>
    </source>
</evidence>
<dbReference type="GO" id="GO:0005524">
    <property type="term" value="F:ATP binding"/>
    <property type="evidence" value="ECO:0007669"/>
    <property type="project" value="UniProtKB-KW"/>
</dbReference>
<keyword evidence="7" id="KW-1185">Reference proteome</keyword>
<dbReference type="InterPro" id="IPR003439">
    <property type="entry name" value="ABC_transporter-like_ATP-bd"/>
</dbReference>
<dbReference type="PROSITE" id="PS50893">
    <property type="entry name" value="ABC_TRANSPORTER_2"/>
    <property type="match status" value="2"/>
</dbReference>
<dbReference type="Gene3D" id="1.10.287.380">
    <property type="entry name" value="Valyl-tRNA synthetase, C-terminal domain"/>
    <property type="match status" value="1"/>
</dbReference>
<dbReference type="InterPro" id="IPR032524">
    <property type="entry name" value="ABC_tran_C"/>
</dbReference>
<accession>A0ABW5E6L3</accession>
<dbReference type="PANTHER" id="PTHR42855">
    <property type="entry name" value="ABC TRANSPORTER ATP-BINDING SUBUNIT"/>
    <property type="match status" value="1"/>
</dbReference>
<dbReference type="PANTHER" id="PTHR42855:SF2">
    <property type="entry name" value="DRUG RESISTANCE ABC TRANSPORTER,ATP-BINDING PROTEIN"/>
    <property type="match status" value="1"/>
</dbReference>
<dbReference type="Pfam" id="PF12848">
    <property type="entry name" value="ABC_tran_Xtn"/>
    <property type="match status" value="1"/>
</dbReference>
<dbReference type="InterPro" id="IPR051309">
    <property type="entry name" value="ABCF_ATPase"/>
</dbReference>
<evidence type="ECO:0000259" key="5">
    <source>
        <dbReference type="PROSITE" id="PS50893"/>
    </source>
</evidence>
<feature type="domain" description="ABC transporter" evidence="5">
    <location>
        <begin position="2"/>
        <end position="259"/>
    </location>
</feature>
<dbReference type="RefSeq" id="WP_377095310.1">
    <property type="nucleotide sequence ID" value="NZ_JBHSJM010000001.1"/>
</dbReference>
<keyword evidence="3" id="KW-0175">Coiled coil</keyword>
<evidence type="ECO:0000256" key="3">
    <source>
        <dbReference type="SAM" id="Coils"/>
    </source>
</evidence>
<dbReference type="Gene3D" id="3.40.50.300">
    <property type="entry name" value="P-loop containing nucleotide triphosphate hydrolases"/>
    <property type="match status" value="2"/>
</dbReference>
<feature type="coiled-coil region" evidence="3">
    <location>
        <begin position="586"/>
        <end position="660"/>
    </location>
</feature>
<dbReference type="InterPro" id="IPR003593">
    <property type="entry name" value="AAA+_ATPase"/>
</dbReference>
<name>A0ABW5E6L3_9BACT</name>
<evidence type="ECO:0000256" key="4">
    <source>
        <dbReference type="SAM" id="MobiDB-lite"/>
    </source>
</evidence>
<dbReference type="InterPro" id="IPR017871">
    <property type="entry name" value="ABC_transporter-like_CS"/>
</dbReference>